<dbReference type="AlphaFoldDB" id="A0A839GLA1"/>
<dbReference type="GO" id="GO:0016042">
    <property type="term" value="P:lipid catabolic process"/>
    <property type="evidence" value="ECO:0007669"/>
    <property type="project" value="InterPro"/>
</dbReference>
<accession>A0A839GLA1</accession>
<keyword evidence="1" id="KW-0732">Signal</keyword>
<dbReference type="Gene3D" id="1.10.260.160">
    <property type="match status" value="1"/>
</dbReference>
<dbReference type="Pfam" id="PF03583">
    <property type="entry name" value="LIP"/>
    <property type="match status" value="1"/>
</dbReference>
<evidence type="ECO:0000313" key="2">
    <source>
        <dbReference type="EMBL" id="MBA9078593.1"/>
    </source>
</evidence>
<feature type="signal peptide" evidence="1">
    <location>
        <begin position="1"/>
        <end position="28"/>
    </location>
</feature>
<dbReference type="Gene3D" id="3.40.50.1820">
    <property type="entry name" value="alpha/beta hydrolase"/>
    <property type="match status" value="1"/>
</dbReference>
<dbReference type="PIRSF" id="PIRSF029171">
    <property type="entry name" value="Esterase_LipA"/>
    <property type="match status" value="1"/>
</dbReference>
<evidence type="ECO:0000256" key="1">
    <source>
        <dbReference type="SAM" id="SignalP"/>
    </source>
</evidence>
<dbReference type="SUPFAM" id="SSF53474">
    <property type="entry name" value="alpha/beta-Hydrolases"/>
    <property type="match status" value="1"/>
</dbReference>
<dbReference type="PANTHER" id="PTHR34853:SF1">
    <property type="entry name" value="LIPASE 5"/>
    <property type="match status" value="1"/>
</dbReference>
<dbReference type="RefSeq" id="WP_182513753.1">
    <property type="nucleotide sequence ID" value="NZ_JACJIQ010000014.1"/>
</dbReference>
<protein>
    <submittedName>
        <fullName evidence="2">Pimeloyl-ACP methyl ester carboxylesterase</fullName>
    </submittedName>
</protein>
<comment type="caution">
    <text evidence="2">The sequence shown here is derived from an EMBL/GenBank/DDBJ whole genome shotgun (WGS) entry which is preliminary data.</text>
</comment>
<proteinExistence type="predicted"/>
<sequence>MKGKKALKTIFLSAVLAMSGWFSGCKEAEVLEEKPVQEVQKDLLVSAEKLTTIQAAGLRQIAVSNGQSQLATLVKYDVDVYRLTYLTTYNGQEMKASGLMVVPLNLTSAAPILSAHHGTTFDQKYAPSNFQLSSLTGFEAFGAAGYLTLVPDFIGYGVSRQVLHPYYDMKHSGTAVVDMIKAGKSFFRKNNIKASEKLFLAGYSEGGYVTLAAQKELEEHPEHGLTVTASGAGAGGYDLEGMLGRVVSGKPYDYPANLAFILQAYNQTYGWNRPLTHFFREPNATRIQELIDGTRTSGSINSALDKDPAKLFNPTFLAALKGDGEQALKQALKRNSLKNWEPKSPTRLYHGTADTMVPFENSQVTVDAMKAAGAPDLKFIPIKGGTHFSSLEPMIKDLIPWMEGMK</sequence>
<name>A0A839GLA1_9BACT</name>
<feature type="chain" id="PRO_5032502477" evidence="1">
    <location>
        <begin position="29"/>
        <end position="406"/>
    </location>
</feature>
<organism evidence="2 3">
    <name type="scientific">Rufibacter quisquiliarum</name>
    <dbReference type="NCBI Taxonomy" id="1549639"/>
    <lineage>
        <taxon>Bacteria</taxon>
        <taxon>Pseudomonadati</taxon>
        <taxon>Bacteroidota</taxon>
        <taxon>Cytophagia</taxon>
        <taxon>Cytophagales</taxon>
        <taxon>Hymenobacteraceae</taxon>
        <taxon>Rufibacter</taxon>
    </lineage>
</organism>
<dbReference type="PANTHER" id="PTHR34853">
    <property type="match status" value="1"/>
</dbReference>
<evidence type="ECO:0000313" key="3">
    <source>
        <dbReference type="Proteomes" id="UP000563094"/>
    </source>
</evidence>
<reference evidence="2 3" key="1">
    <citation type="submission" date="2020-08" db="EMBL/GenBank/DDBJ databases">
        <title>Genomic Encyclopedia of Type Strains, Phase IV (KMG-IV): sequencing the most valuable type-strain genomes for metagenomic binning, comparative biology and taxonomic classification.</title>
        <authorList>
            <person name="Goeker M."/>
        </authorList>
    </citation>
    <scope>NUCLEOTIDE SEQUENCE [LARGE SCALE GENOMIC DNA]</scope>
    <source>
        <strain evidence="2 3">DSM 29854</strain>
    </source>
</reference>
<dbReference type="PROSITE" id="PS51257">
    <property type="entry name" value="PROKAR_LIPOPROTEIN"/>
    <property type="match status" value="1"/>
</dbReference>
<dbReference type="InterPro" id="IPR005152">
    <property type="entry name" value="Lipase_secreted"/>
</dbReference>
<dbReference type="GO" id="GO:0004806">
    <property type="term" value="F:triacylglycerol lipase activity"/>
    <property type="evidence" value="ECO:0007669"/>
    <property type="project" value="InterPro"/>
</dbReference>
<dbReference type="InterPro" id="IPR029058">
    <property type="entry name" value="AB_hydrolase_fold"/>
</dbReference>
<keyword evidence="3" id="KW-1185">Reference proteome</keyword>
<dbReference type="EMBL" id="JACJIQ010000014">
    <property type="protein sequence ID" value="MBA9078593.1"/>
    <property type="molecule type" value="Genomic_DNA"/>
</dbReference>
<gene>
    <name evidence="2" type="ORF">FHS90_003323</name>
</gene>
<dbReference type="Proteomes" id="UP000563094">
    <property type="component" value="Unassembled WGS sequence"/>
</dbReference>